<dbReference type="InterPro" id="IPR020846">
    <property type="entry name" value="MFS_dom"/>
</dbReference>
<evidence type="ECO:0000259" key="3">
    <source>
        <dbReference type="PROSITE" id="PS50850"/>
    </source>
</evidence>
<feature type="transmembrane region" description="Helical" evidence="2">
    <location>
        <begin position="82"/>
        <end position="100"/>
    </location>
</feature>
<dbReference type="PANTHER" id="PTHR11360">
    <property type="entry name" value="MONOCARBOXYLATE TRANSPORTER"/>
    <property type="match status" value="1"/>
</dbReference>
<keyword evidence="2" id="KW-0472">Membrane</keyword>
<dbReference type="GO" id="GO:0008028">
    <property type="term" value="F:monocarboxylic acid transmembrane transporter activity"/>
    <property type="evidence" value="ECO:0007669"/>
    <property type="project" value="TreeGrafter"/>
</dbReference>
<gene>
    <name evidence="5 6 7" type="primary">LOC115216767</name>
</gene>
<dbReference type="KEGG" id="osn:115216767"/>
<evidence type="ECO:0000256" key="2">
    <source>
        <dbReference type="SAM" id="Phobius"/>
    </source>
</evidence>
<keyword evidence="4" id="KW-1185">Reference proteome</keyword>
<dbReference type="InterPro" id="IPR036259">
    <property type="entry name" value="MFS_trans_sf"/>
</dbReference>
<evidence type="ECO:0000313" key="4">
    <source>
        <dbReference type="Proteomes" id="UP000515154"/>
    </source>
</evidence>
<dbReference type="Pfam" id="PF07690">
    <property type="entry name" value="MFS_1"/>
    <property type="match status" value="1"/>
</dbReference>
<reference evidence="5 6" key="1">
    <citation type="submission" date="2025-08" db="UniProtKB">
        <authorList>
            <consortium name="RefSeq"/>
        </authorList>
    </citation>
    <scope>IDENTIFICATION</scope>
</reference>
<dbReference type="InterPro" id="IPR011701">
    <property type="entry name" value="MFS"/>
</dbReference>
<accession>A0A6P7SWA6</accession>
<feature type="transmembrane region" description="Helical" evidence="2">
    <location>
        <begin position="12"/>
        <end position="34"/>
    </location>
</feature>
<feature type="transmembrane region" description="Helical" evidence="2">
    <location>
        <begin position="54"/>
        <end position="75"/>
    </location>
</feature>
<name>A0A6P7SWA6_9MOLL</name>
<feature type="transmembrane region" description="Helical" evidence="2">
    <location>
        <begin position="137"/>
        <end position="159"/>
    </location>
</feature>
<protein>
    <submittedName>
        <fullName evidence="5 6">Monocarboxylate transporter 9-like</fullName>
    </submittedName>
</protein>
<dbReference type="AlphaFoldDB" id="A0A6P7SWA6"/>
<dbReference type="CDD" id="cd17352">
    <property type="entry name" value="MFS_MCT_SLC16"/>
    <property type="match status" value="1"/>
</dbReference>
<evidence type="ECO:0000256" key="1">
    <source>
        <dbReference type="ARBA" id="ARBA00004141"/>
    </source>
</evidence>
<dbReference type="PANTHER" id="PTHR11360:SF284">
    <property type="entry name" value="EG:103B4.3 PROTEIN-RELATED"/>
    <property type="match status" value="1"/>
</dbReference>
<feature type="transmembrane region" description="Helical" evidence="2">
    <location>
        <begin position="352"/>
        <end position="370"/>
    </location>
</feature>
<dbReference type="GO" id="GO:0016020">
    <property type="term" value="C:membrane"/>
    <property type="evidence" value="ECO:0007669"/>
    <property type="project" value="UniProtKB-SubCell"/>
</dbReference>
<feature type="domain" description="Major facilitator superfamily (MFS) profile" evidence="3">
    <location>
        <begin position="13"/>
        <end position="406"/>
    </location>
</feature>
<dbReference type="Proteomes" id="UP000515154">
    <property type="component" value="Linkage group LG10"/>
</dbReference>
<feature type="transmembrane region" description="Helical" evidence="2">
    <location>
        <begin position="225"/>
        <end position="246"/>
    </location>
</feature>
<dbReference type="RefSeq" id="XP_036362818.1">
    <property type="nucleotide sequence ID" value="XM_036506925.1"/>
</dbReference>
<dbReference type="InterPro" id="IPR050327">
    <property type="entry name" value="Proton-linked_MCT"/>
</dbReference>
<keyword evidence="2" id="KW-0812">Transmembrane</keyword>
<feature type="transmembrane region" description="Helical" evidence="2">
    <location>
        <begin position="290"/>
        <end position="307"/>
    </location>
</feature>
<feature type="transmembrane region" description="Helical" evidence="2">
    <location>
        <begin position="106"/>
        <end position="125"/>
    </location>
</feature>
<feature type="transmembrane region" description="Helical" evidence="2">
    <location>
        <begin position="319"/>
        <end position="340"/>
    </location>
</feature>
<evidence type="ECO:0000313" key="5">
    <source>
        <dbReference type="RefSeq" id="XP_029642196.1"/>
    </source>
</evidence>
<organism evidence="4 5">
    <name type="scientific">Octopus sinensis</name>
    <name type="common">East Asian common octopus</name>
    <dbReference type="NCBI Taxonomy" id="2607531"/>
    <lineage>
        <taxon>Eukaryota</taxon>
        <taxon>Metazoa</taxon>
        <taxon>Spiralia</taxon>
        <taxon>Lophotrochozoa</taxon>
        <taxon>Mollusca</taxon>
        <taxon>Cephalopoda</taxon>
        <taxon>Coleoidea</taxon>
        <taxon>Octopodiformes</taxon>
        <taxon>Octopoda</taxon>
        <taxon>Incirrata</taxon>
        <taxon>Octopodidae</taxon>
        <taxon>Octopus</taxon>
    </lineage>
</organism>
<feature type="transmembrane region" description="Helical" evidence="2">
    <location>
        <begin position="171"/>
        <end position="190"/>
    </location>
</feature>
<keyword evidence="2" id="KW-1133">Transmembrane helix</keyword>
<sequence>MALSRNTPDTGWAWMVLISSFFIQMLSAMFIYGTGIMKLAILDEFKEDLIKVDWLGSLHVACSQVIGPVVSLVVSRFHCRPTIFFGGLLVFIGSLSSAFIKNIYILYITFGVVAGIGHGFCYTLNVVGLGYYFKKRLYFAAGIATSGAGIAMVVFPPAIQHIFNYYQFQGGLMLISAVCLHFSAFGLLIAPNQLEIRSKRHFKKQQYLAAENIPQRPSIFRNLSFDFYIMSILWWNLAYTFIAQGLPYYSNSTGHTKYEAAFLLSIAGIGSIFGRLLGGITANDSNVDSIVIYFGTSGVLGFGTLFFKTFAQTYLGQAVFSVCWGLYTGANISVQGPIVVRLVGVEQLPAGYGLLMFFTGIGSLIGPPIGGLLMTSTGNAEISFVAAGIATLISCFTGIVIVVLERNGMVRSNSKLSRSRSISMSMSRMSQGKTKSLYTLNDLTLEISPDAECRYRAESNISDVSSFL</sequence>
<proteinExistence type="predicted"/>
<comment type="subcellular location">
    <subcellularLocation>
        <location evidence="1">Membrane</location>
        <topology evidence="1">Multi-pass membrane protein</topology>
    </subcellularLocation>
</comment>
<evidence type="ECO:0000313" key="6">
    <source>
        <dbReference type="RefSeq" id="XP_036362818.1"/>
    </source>
</evidence>
<feature type="transmembrane region" description="Helical" evidence="2">
    <location>
        <begin position="382"/>
        <end position="404"/>
    </location>
</feature>
<evidence type="ECO:0000313" key="7">
    <source>
        <dbReference type="RefSeq" id="XP_036362820.1"/>
    </source>
</evidence>
<dbReference type="PROSITE" id="PS50850">
    <property type="entry name" value="MFS"/>
    <property type="match status" value="1"/>
</dbReference>
<dbReference type="SUPFAM" id="SSF103473">
    <property type="entry name" value="MFS general substrate transporter"/>
    <property type="match status" value="1"/>
</dbReference>
<feature type="transmembrane region" description="Helical" evidence="2">
    <location>
        <begin position="258"/>
        <end position="278"/>
    </location>
</feature>
<dbReference type="RefSeq" id="XP_029642196.1">
    <property type="nucleotide sequence ID" value="XM_029786336.2"/>
</dbReference>
<dbReference type="RefSeq" id="XP_036362820.1">
    <property type="nucleotide sequence ID" value="XM_036506927.1"/>
</dbReference>
<dbReference type="Gene3D" id="1.20.1250.20">
    <property type="entry name" value="MFS general substrate transporter like domains"/>
    <property type="match status" value="2"/>
</dbReference>